<dbReference type="Gene3D" id="3.40.50.720">
    <property type="entry name" value="NAD(P)-binding Rossmann-like Domain"/>
    <property type="match status" value="1"/>
</dbReference>
<evidence type="ECO:0000313" key="3">
    <source>
        <dbReference type="Proteomes" id="UP000650424"/>
    </source>
</evidence>
<sequence length="370" mass="40713">MQNIVQHSYAIPDAGFWRGKRVLLTGHTGFKGAWFANWLAHMGAIVHGLALPPESRPNLFDVLEIDKKIHSHFGDIRQFDAVKLAVDAARPDIVFHLAAQALVRASYKQPLATFETNIMGTANLLEALRGRPDVKVALMVTTDKVYRNREQLAPYPETAELGGHDPYSASKAASELVLASYRDSFLQEQGTAILAARAGNVIGGGDWSEDRLLPDAVRAWRNGDTLHIRRPDSVRPWQHVLEPLSAYLCLAQHAWSNPSTSLAWNIGPDGAASVREVVQLAHAAYGKGKIEFATEISGPHEAGLLALDASKLRQTLGIAPRWKLDEAVEHSMCWYRDFENGMSADALCARDMDDYLHAAQFVSQQPGQPA</sequence>
<evidence type="ECO:0000313" key="2">
    <source>
        <dbReference type="EMBL" id="MBC3917343.1"/>
    </source>
</evidence>
<dbReference type="InterPro" id="IPR013445">
    <property type="entry name" value="CDP_4_6_deHydtase"/>
</dbReference>
<keyword evidence="2" id="KW-0456">Lyase</keyword>
<dbReference type="InterPro" id="IPR016040">
    <property type="entry name" value="NAD(P)-bd_dom"/>
</dbReference>
<dbReference type="Proteomes" id="UP000650424">
    <property type="component" value="Unassembled WGS sequence"/>
</dbReference>
<proteinExistence type="predicted"/>
<dbReference type="PANTHER" id="PTHR43000">
    <property type="entry name" value="DTDP-D-GLUCOSE 4,6-DEHYDRATASE-RELATED"/>
    <property type="match status" value="1"/>
</dbReference>
<organism evidence="2 3">
    <name type="scientific">Undibacterium hunanense</name>
    <dbReference type="NCBI Taxonomy" id="2762292"/>
    <lineage>
        <taxon>Bacteria</taxon>
        <taxon>Pseudomonadati</taxon>
        <taxon>Pseudomonadota</taxon>
        <taxon>Betaproteobacteria</taxon>
        <taxon>Burkholderiales</taxon>
        <taxon>Oxalobacteraceae</taxon>
        <taxon>Undibacterium</taxon>
    </lineage>
</organism>
<dbReference type="RefSeq" id="WP_186946569.1">
    <property type="nucleotide sequence ID" value="NZ_JACOGF010000003.1"/>
</dbReference>
<dbReference type="EMBL" id="JACOGF010000003">
    <property type="protein sequence ID" value="MBC3917343.1"/>
    <property type="molecule type" value="Genomic_DNA"/>
</dbReference>
<dbReference type="EC" id="4.2.1.45" evidence="2"/>
<dbReference type="GO" id="GO:0047733">
    <property type="term" value="F:CDP-glucose 4,6-dehydratase activity"/>
    <property type="evidence" value="ECO:0007669"/>
    <property type="project" value="UniProtKB-EC"/>
</dbReference>
<gene>
    <name evidence="2" type="primary">rfbG</name>
    <name evidence="2" type="ORF">H8L32_07650</name>
</gene>
<dbReference type="InterPro" id="IPR036291">
    <property type="entry name" value="NAD(P)-bd_dom_sf"/>
</dbReference>
<accession>A0ABR6ZN91</accession>
<dbReference type="Pfam" id="PF16363">
    <property type="entry name" value="GDP_Man_Dehyd"/>
    <property type="match status" value="1"/>
</dbReference>
<dbReference type="Gene3D" id="3.90.25.10">
    <property type="entry name" value="UDP-galactose 4-epimerase, domain 1"/>
    <property type="match status" value="1"/>
</dbReference>
<comment type="caution">
    <text evidence="2">The sequence shown here is derived from an EMBL/GenBank/DDBJ whole genome shotgun (WGS) entry which is preliminary data.</text>
</comment>
<keyword evidence="3" id="KW-1185">Reference proteome</keyword>
<dbReference type="NCBIfam" id="TIGR02622">
    <property type="entry name" value="CDP_4_6_dhtase"/>
    <property type="match status" value="1"/>
</dbReference>
<feature type="domain" description="NAD(P)-binding" evidence="1">
    <location>
        <begin position="23"/>
        <end position="329"/>
    </location>
</feature>
<evidence type="ECO:0000259" key="1">
    <source>
        <dbReference type="Pfam" id="PF16363"/>
    </source>
</evidence>
<dbReference type="SUPFAM" id="SSF51735">
    <property type="entry name" value="NAD(P)-binding Rossmann-fold domains"/>
    <property type="match status" value="1"/>
</dbReference>
<name>A0ABR6ZN91_9BURK</name>
<reference evidence="2 3" key="1">
    <citation type="submission" date="2020-08" db="EMBL/GenBank/DDBJ databases">
        <title>Novel species isolated from subtropical streams in China.</title>
        <authorList>
            <person name="Lu H."/>
        </authorList>
    </citation>
    <scope>NUCLEOTIDE SEQUENCE [LARGE SCALE GENOMIC DNA]</scope>
    <source>
        <strain evidence="2 3">CY18W</strain>
    </source>
</reference>
<protein>
    <submittedName>
        <fullName evidence="2">CDP-glucose 4,6-dehydratase</fullName>
        <ecNumber evidence="2">4.2.1.45</ecNumber>
    </submittedName>
</protein>